<sequence length="206" mass="22699">MRFLSALLSLSALAGIATSIPSPKPQGELLDTEPKTEIIGPFNLVSSSTNATLDGKLLYSLHIGAAINLAVIDPPYKTNPFYLNLTTYPQYDPSTPPFTTGLLYQTIMIGGNQTIPFMGSLQYDYRSDVVQLWFSVLQPLEEFRFVKEGETEWLELGGLQRFWICEGVSTNYGPKQAVVWGLGAGKPRDLEVCSAVRFKKAPVDMA</sequence>
<evidence type="ECO:0000256" key="1">
    <source>
        <dbReference type="SAM" id="SignalP"/>
    </source>
</evidence>
<name>A0A3N4IHL5_ASCIM</name>
<protein>
    <recommendedName>
        <fullName evidence="2">DUF7907 domain-containing protein</fullName>
    </recommendedName>
</protein>
<keyword evidence="1" id="KW-0732">Signal</keyword>
<dbReference type="AlphaFoldDB" id="A0A3N4IHL5"/>
<accession>A0A3N4IHL5</accession>
<organism evidence="3 4">
    <name type="scientific">Ascobolus immersus RN42</name>
    <dbReference type="NCBI Taxonomy" id="1160509"/>
    <lineage>
        <taxon>Eukaryota</taxon>
        <taxon>Fungi</taxon>
        <taxon>Dikarya</taxon>
        <taxon>Ascomycota</taxon>
        <taxon>Pezizomycotina</taxon>
        <taxon>Pezizomycetes</taxon>
        <taxon>Pezizales</taxon>
        <taxon>Ascobolaceae</taxon>
        <taxon>Ascobolus</taxon>
    </lineage>
</organism>
<feature type="domain" description="DUF7907" evidence="2">
    <location>
        <begin position="41"/>
        <end position="199"/>
    </location>
</feature>
<evidence type="ECO:0000259" key="2">
    <source>
        <dbReference type="Pfam" id="PF25484"/>
    </source>
</evidence>
<dbReference type="Pfam" id="PF25484">
    <property type="entry name" value="DUF7907"/>
    <property type="match status" value="1"/>
</dbReference>
<dbReference type="EMBL" id="ML119656">
    <property type="protein sequence ID" value="RPA84917.1"/>
    <property type="molecule type" value="Genomic_DNA"/>
</dbReference>
<proteinExistence type="predicted"/>
<dbReference type="STRING" id="1160509.A0A3N4IHL5"/>
<gene>
    <name evidence="3" type="ORF">BJ508DRAFT_373927</name>
</gene>
<evidence type="ECO:0000313" key="3">
    <source>
        <dbReference type="EMBL" id="RPA84917.1"/>
    </source>
</evidence>
<feature type="signal peptide" evidence="1">
    <location>
        <begin position="1"/>
        <end position="19"/>
    </location>
</feature>
<dbReference type="Proteomes" id="UP000275078">
    <property type="component" value="Unassembled WGS sequence"/>
</dbReference>
<keyword evidence="4" id="KW-1185">Reference proteome</keyword>
<feature type="chain" id="PRO_5018080919" description="DUF7907 domain-containing protein" evidence="1">
    <location>
        <begin position="20"/>
        <end position="206"/>
    </location>
</feature>
<evidence type="ECO:0000313" key="4">
    <source>
        <dbReference type="Proteomes" id="UP000275078"/>
    </source>
</evidence>
<dbReference type="InterPro" id="IPR057229">
    <property type="entry name" value="DUF7907"/>
</dbReference>
<reference evidence="3 4" key="1">
    <citation type="journal article" date="2018" name="Nat. Ecol. Evol.">
        <title>Pezizomycetes genomes reveal the molecular basis of ectomycorrhizal truffle lifestyle.</title>
        <authorList>
            <person name="Murat C."/>
            <person name="Payen T."/>
            <person name="Noel B."/>
            <person name="Kuo A."/>
            <person name="Morin E."/>
            <person name="Chen J."/>
            <person name="Kohler A."/>
            <person name="Krizsan K."/>
            <person name="Balestrini R."/>
            <person name="Da Silva C."/>
            <person name="Montanini B."/>
            <person name="Hainaut M."/>
            <person name="Levati E."/>
            <person name="Barry K.W."/>
            <person name="Belfiori B."/>
            <person name="Cichocki N."/>
            <person name="Clum A."/>
            <person name="Dockter R.B."/>
            <person name="Fauchery L."/>
            <person name="Guy J."/>
            <person name="Iotti M."/>
            <person name="Le Tacon F."/>
            <person name="Lindquist E.A."/>
            <person name="Lipzen A."/>
            <person name="Malagnac F."/>
            <person name="Mello A."/>
            <person name="Molinier V."/>
            <person name="Miyauchi S."/>
            <person name="Poulain J."/>
            <person name="Riccioni C."/>
            <person name="Rubini A."/>
            <person name="Sitrit Y."/>
            <person name="Splivallo R."/>
            <person name="Traeger S."/>
            <person name="Wang M."/>
            <person name="Zifcakova L."/>
            <person name="Wipf D."/>
            <person name="Zambonelli A."/>
            <person name="Paolocci F."/>
            <person name="Nowrousian M."/>
            <person name="Ottonello S."/>
            <person name="Baldrian P."/>
            <person name="Spatafora J.W."/>
            <person name="Henrissat B."/>
            <person name="Nagy L.G."/>
            <person name="Aury J.M."/>
            <person name="Wincker P."/>
            <person name="Grigoriev I.V."/>
            <person name="Bonfante P."/>
            <person name="Martin F.M."/>
        </authorList>
    </citation>
    <scope>NUCLEOTIDE SEQUENCE [LARGE SCALE GENOMIC DNA]</scope>
    <source>
        <strain evidence="3 4">RN42</strain>
    </source>
</reference>